<name>A0A5P2QS82_9RHOB</name>
<dbReference type="Pfam" id="PF05135">
    <property type="entry name" value="Phage_connect_1"/>
    <property type="match status" value="1"/>
</dbReference>
<dbReference type="Gene3D" id="1.10.3230.30">
    <property type="entry name" value="Phage gp6-like head-tail connector protein"/>
    <property type="match status" value="1"/>
</dbReference>
<dbReference type="InterPro" id="IPR021146">
    <property type="entry name" value="Phage_gp6-like_head-tail"/>
</dbReference>
<reference evidence="1 2" key="1">
    <citation type="submission" date="2019-09" db="EMBL/GenBank/DDBJ databases">
        <title>FDA dAtabase for Regulatory Grade micrObial Sequences (FDA-ARGOS): Supporting development and validation of Infectious Disease Dx tests.</title>
        <authorList>
            <person name="Sciortino C."/>
            <person name="Tallon L."/>
            <person name="Sadzewicz L."/>
            <person name="Vavikolanu K."/>
            <person name="Mehta A."/>
            <person name="Aluvathingal J."/>
            <person name="Nadendla S."/>
            <person name="Nandy P."/>
            <person name="Geyer C."/>
            <person name="Yan Y."/>
            <person name="Sichtig H."/>
        </authorList>
    </citation>
    <scope>NUCLEOTIDE SEQUENCE [LARGE SCALE GENOMIC DNA]</scope>
    <source>
        <strain evidence="1 2">FDAARGOS_643</strain>
    </source>
</reference>
<dbReference type="EMBL" id="CP044081">
    <property type="protein sequence ID" value="QEU08765.1"/>
    <property type="molecule type" value="Genomic_DNA"/>
</dbReference>
<dbReference type="NCBIfam" id="TIGR02215">
    <property type="entry name" value="phage_chp_gp8"/>
    <property type="match status" value="1"/>
</dbReference>
<dbReference type="CDD" id="cd08054">
    <property type="entry name" value="gp6"/>
    <property type="match status" value="1"/>
</dbReference>
<dbReference type="InterPro" id="IPR006450">
    <property type="entry name" value="Phage_HK97_gp6-like"/>
</dbReference>
<dbReference type="Proteomes" id="UP000324507">
    <property type="component" value="Chromosome"/>
</dbReference>
<accession>A0A5P2QS82</accession>
<sequence length="172" mass="18567">MRMTLVVPPADLPVSLSEARKQCRVDHDGEDDLITAYVEAAVSHLDGYRGILGRCLITQDWRMDLACLPAVLRLPFPDAVVVAATFTDAAAGAIAWLPHESLAPSVWRASAGWGRPASVIIRAGFGPAAEDVPRALQVAILQVVGHWYDNRAAGDFPGSAEALISPFRMRRI</sequence>
<dbReference type="AlphaFoldDB" id="A0A5P2QS82"/>
<evidence type="ECO:0008006" key="3">
    <source>
        <dbReference type="Google" id="ProtNLM"/>
    </source>
</evidence>
<dbReference type="RefSeq" id="WP_150350765.1">
    <property type="nucleotide sequence ID" value="NZ_CP044081.1"/>
</dbReference>
<dbReference type="InterPro" id="IPR011738">
    <property type="entry name" value="Phage_CHP"/>
</dbReference>
<organism evidence="1 2">
    <name type="scientific">Paracoccus yeei</name>
    <dbReference type="NCBI Taxonomy" id="147645"/>
    <lineage>
        <taxon>Bacteria</taxon>
        <taxon>Pseudomonadati</taxon>
        <taxon>Pseudomonadota</taxon>
        <taxon>Alphaproteobacteria</taxon>
        <taxon>Rhodobacterales</taxon>
        <taxon>Paracoccaceae</taxon>
        <taxon>Paracoccus</taxon>
    </lineage>
</organism>
<evidence type="ECO:0000313" key="2">
    <source>
        <dbReference type="Proteomes" id="UP000324507"/>
    </source>
</evidence>
<proteinExistence type="predicted"/>
<evidence type="ECO:0000313" key="1">
    <source>
        <dbReference type="EMBL" id="QEU08765.1"/>
    </source>
</evidence>
<dbReference type="NCBIfam" id="TIGR01560">
    <property type="entry name" value="put_DNA_pack"/>
    <property type="match status" value="1"/>
</dbReference>
<gene>
    <name evidence="1" type="ORF">FOB51_12605</name>
</gene>
<protein>
    <recommendedName>
        <fullName evidence="3">Phage gp6-like head-tail connector protein</fullName>
    </recommendedName>
</protein>